<accession>A0A263D2T9</accession>
<organism evidence="1 2">
    <name type="scientific">Amycolatopsis antarctica</name>
    <dbReference type="NCBI Taxonomy" id="1854586"/>
    <lineage>
        <taxon>Bacteria</taxon>
        <taxon>Bacillati</taxon>
        <taxon>Actinomycetota</taxon>
        <taxon>Actinomycetes</taxon>
        <taxon>Pseudonocardiales</taxon>
        <taxon>Pseudonocardiaceae</taxon>
        <taxon>Amycolatopsis</taxon>
    </lineage>
</organism>
<evidence type="ECO:0000313" key="1">
    <source>
        <dbReference type="EMBL" id="OZM72770.1"/>
    </source>
</evidence>
<dbReference type="InParanoid" id="A0A263D2T9"/>
<comment type="caution">
    <text evidence="1">The sequence shown here is derived from an EMBL/GenBank/DDBJ whole genome shotgun (WGS) entry which is preliminary data.</text>
</comment>
<reference evidence="1 2" key="1">
    <citation type="submission" date="2017-07" db="EMBL/GenBank/DDBJ databases">
        <title>Amycolatopsis antarcticus sp. nov., isolated from the surface of an Antarcticus brown macroalga.</title>
        <authorList>
            <person name="Wang J."/>
            <person name="Leiva S."/>
            <person name="Huang J."/>
            <person name="Huang Y."/>
        </authorList>
    </citation>
    <scope>NUCLEOTIDE SEQUENCE [LARGE SCALE GENOMIC DNA]</scope>
    <source>
        <strain evidence="1 2">AU-G6</strain>
    </source>
</reference>
<dbReference type="RefSeq" id="WP_094863247.1">
    <property type="nucleotide sequence ID" value="NZ_NKYE01000007.1"/>
</dbReference>
<protein>
    <submittedName>
        <fullName evidence="1">Uncharacterized protein</fullName>
    </submittedName>
</protein>
<keyword evidence="2" id="KW-1185">Reference proteome</keyword>
<name>A0A263D2T9_9PSEU</name>
<dbReference type="EMBL" id="NKYE01000007">
    <property type="protein sequence ID" value="OZM72770.1"/>
    <property type="molecule type" value="Genomic_DNA"/>
</dbReference>
<evidence type="ECO:0000313" key="2">
    <source>
        <dbReference type="Proteomes" id="UP000242444"/>
    </source>
</evidence>
<sequence length="64" mass="7087">MEFALVLGLVVLIFAAAVTYVAGTDRRAERRATTRRRAHLARLGEVDPLAPAKLQAEMTRRPVN</sequence>
<dbReference type="Proteomes" id="UP000242444">
    <property type="component" value="Unassembled WGS sequence"/>
</dbReference>
<dbReference type="AlphaFoldDB" id="A0A263D2T9"/>
<proteinExistence type="predicted"/>
<gene>
    <name evidence="1" type="ORF">CFN78_14240</name>
</gene>